<dbReference type="Pfam" id="PF02525">
    <property type="entry name" value="Flavodoxin_2"/>
    <property type="match status" value="3"/>
</dbReference>
<gene>
    <name evidence="21" type="ORF">JOQ06_030108</name>
</gene>
<evidence type="ECO:0000256" key="11">
    <source>
        <dbReference type="ARBA" id="ARBA00022833"/>
    </source>
</evidence>
<evidence type="ECO:0000256" key="17">
    <source>
        <dbReference type="ARBA" id="ARBA00077622"/>
    </source>
</evidence>
<feature type="domain" description="Flavodoxin-like fold" evidence="20">
    <location>
        <begin position="26"/>
        <end position="196"/>
    </location>
</feature>
<keyword evidence="11" id="KW-0862">Zinc</keyword>
<comment type="subcellular location">
    <subcellularLocation>
        <location evidence="3">Cytoplasm</location>
    </subcellularLocation>
</comment>
<evidence type="ECO:0000256" key="6">
    <source>
        <dbReference type="ARBA" id="ARBA00022490"/>
    </source>
</evidence>
<name>A0AAD6AWD0_9TELE</name>
<keyword evidence="9" id="KW-0479">Metal-binding</keyword>
<evidence type="ECO:0000256" key="18">
    <source>
        <dbReference type="ARBA" id="ARBA00077696"/>
    </source>
</evidence>
<evidence type="ECO:0000256" key="2">
    <source>
        <dbReference type="ARBA" id="ARBA00001974"/>
    </source>
</evidence>
<feature type="domain" description="Flavodoxin-like fold" evidence="20">
    <location>
        <begin position="286"/>
        <end position="462"/>
    </location>
</feature>
<evidence type="ECO:0000256" key="8">
    <source>
        <dbReference type="ARBA" id="ARBA00022630"/>
    </source>
</evidence>
<dbReference type="GO" id="GO:0005829">
    <property type="term" value="C:cytosol"/>
    <property type="evidence" value="ECO:0007669"/>
    <property type="project" value="TreeGrafter"/>
</dbReference>
<comment type="cofactor">
    <cofactor evidence="1">
        <name>Zn(2+)</name>
        <dbReference type="ChEBI" id="CHEBI:29105"/>
    </cofactor>
</comment>
<sequence>MSEYMCMQNTQDVVRLDEVVGFPVSKKVLIVYAHQNSGSFNSAAKDTAVEVLTAKGCTVEVSDLYAMKFKATATAEDITGKVKNADHFCYGEETKLAWEAGKLTADITEEQRKLTEADLVIFQFPMYWFTVPAIMKGWMDRVLTLGFAFTHEKRYSQGIFKDKKAMLSFTTGSQESMFSANGINGDMNVTLWPLQVLAPQIFWAPSHVLSEARGTMLEGWCTRMQGLLGENSLAFTPLDCFDGEKGYQLKPEVHEKHAAKEFGLTVGIHLGKALPPNNQMKAGSSGSFNSAAKDAAVEVLTAKGCTVEVSDLYAMKFKATATAEDITGKVKNADHFCYGEETKLAWEAGKLTADITEEQRKLTEADLVIFQFPMYWFTVPAIMKGWMDRVLTLGFAFTHEKRYSQGIFKDKKAMLSFTTGSQESMFSANGINGDMNVTLWPLQNGILHYCGFQVLAPQIFWAPSHVPSEARGTMLESWCTRMQGLLGENSLAFTPLDCFDGEKGYQLKPEVHEKHAAKEFGLTVGIHLGKALPPNNQMKAGSSGSFNSAAIDAAVEVLTAKGCTVEVSDLYAMKFKATATAEDITGKVKNADHFCYGEETKLAWEAGKLTADITEEQRKLTEADLVIFQFPMYWFTVPAIMKGWMDRVLTLGFAFTHEKRYSQGIFKDKKAMLSFTTGSQESMFSANGINGDMNVTLWPLQNGILHYCGFQVLAPQIFWAPSHVPSEARGTMLESWRTRMQGLLGENPLAFTPLDCFDGEKGYQLKPEVHEKHAAKEFGLTVGIHLGKALPPNNQMKAGV</sequence>
<evidence type="ECO:0000256" key="19">
    <source>
        <dbReference type="ARBA" id="ARBA00083661"/>
    </source>
</evidence>
<dbReference type="InterPro" id="IPR003680">
    <property type="entry name" value="Flavodoxin_fold"/>
</dbReference>
<keyword evidence="10" id="KW-0274">FAD</keyword>
<evidence type="ECO:0000256" key="7">
    <source>
        <dbReference type="ARBA" id="ARBA00022553"/>
    </source>
</evidence>
<comment type="similarity">
    <text evidence="4">Belongs to the NAD(P)H dehydrogenase (quinone) family.</text>
</comment>
<keyword evidence="22" id="KW-1185">Reference proteome</keyword>
<evidence type="ECO:0000256" key="16">
    <source>
        <dbReference type="ARBA" id="ARBA00073982"/>
    </source>
</evidence>
<dbReference type="FunFam" id="3.40.50.360:FF:000030">
    <property type="entry name" value="ribosyldihydronicotinamide dehydrogenase [quinone]"/>
    <property type="match status" value="3"/>
</dbReference>
<reference evidence="21" key="1">
    <citation type="submission" date="2022-11" db="EMBL/GenBank/DDBJ databases">
        <title>Chromosome-level genome of Pogonophryne albipinna.</title>
        <authorList>
            <person name="Jo E."/>
        </authorList>
    </citation>
    <scope>NUCLEOTIDE SEQUENCE</scope>
    <source>
        <strain evidence="21">SGF0006</strain>
        <tissue evidence="21">Muscle</tissue>
    </source>
</reference>
<dbReference type="PANTHER" id="PTHR10204:SF34">
    <property type="entry name" value="NAD(P)H DEHYDROGENASE [QUINONE] 1 ISOFORM 1"/>
    <property type="match status" value="1"/>
</dbReference>
<organism evidence="21 22">
    <name type="scientific">Pogonophryne albipinna</name>
    <dbReference type="NCBI Taxonomy" id="1090488"/>
    <lineage>
        <taxon>Eukaryota</taxon>
        <taxon>Metazoa</taxon>
        <taxon>Chordata</taxon>
        <taxon>Craniata</taxon>
        <taxon>Vertebrata</taxon>
        <taxon>Euteleostomi</taxon>
        <taxon>Actinopterygii</taxon>
        <taxon>Neopterygii</taxon>
        <taxon>Teleostei</taxon>
        <taxon>Neoteleostei</taxon>
        <taxon>Acanthomorphata</taxon>
        <taxon>Eupercaria</taxon>
        <taxon>Perciformes</taxon>
        <taxon>Notothenioidei</taxon>
        <taxon>Pogonophryne</taxon>
    </lineage>
</organism>
<accession>A0AAD6AWD0</accession>
<dbReference type="InterPro" id="IPR029039">
    <property type="entry name" value="Flavoprotein-like_sf"/>
</dbReference>
<comment type="function">
    <text evidence="14">The enzyme apparently serves as a quinone reductase in connection with conjugation reactions of hydroquinones involved in detoxification pathways as well as in biosynthetic processes such as the vitamin K-dependent gamma-carboxylation of glutamate residues in prothrombin synthesis.</text>
</comment>
<dbReference type="InterPro" id="IPR051545">
    <property type="entry name" value="NAD(P)H_dehydrogenase_qn"/>
</dbReference>
<comment type="catalytic activity">
    <reaction evidence="13">
        <text>1-(beta-D-ribofuranosyl)-1,4-dihydronicotinamide + a quinone + H(+) = beta-nicotinamide D-riboside + a quinol</text>
        <dbReference type="Rhea" id="RHEA:12364"/>
        <dbReference type="ChEBI" id="CHEBI:15378"/>
        <dbReference type="ChEBI" id="CHEBI:15927"/>
        <dbReference type="ChEBI" id="CHEBI:24646"/>
        <dbReference type="ChEBI" id="CHEBI:55458"/>
        <dbReference type="ChEBI" id="CHEBI:132124"/>
        <dbReference type="EC" id="1.10.5.1"/>
    </reaction>
</comment>
<dbReference type="GO" id="GO:0003955">
    <property type="term" value="F:NAD(P)H dehydrogenase (quinone) activity"/>
    <property type="evidence" value="ECO:0007669"/>
    <property type="project" value="TreeGrafter"/>
</dbReference>
<evidence type="ECO:0000313" key="21">
    <source>
        <dbReference type="EMBL" id="KAJ4933275.1"/>
    </source>
</evidence>
<evidence type="ECO:0000256" key="3">
    <source>
        <dbReference type="ARBA" id="ARBA00004496"/>
    </source>
</evidence>
<comment type="subunit">
    <text evidence="5">Homodimer.</text>
</comment>
<dbReference type="Gene3D" id="3.40.50.360">
    <property type="match status" value="3"/>
</dbReference>
<dbReference type="GO" id="GO:0046872">
    <property type="term" value="F:metal ion binding"/>
    <property type="evidence" value="ECO:0007669"/>
    <property type="project" value="UniProtKB-KW"/>
</dbReference>
<evidence type="ECO:0000256" key="14">
    <source>
        <dbReference type="ARBA" id="ARBA00054856"/>
    </source>
</evidence>
<keyword evidence="6" id="KW-0963">Cytoplasm</keyword>
<evidence type="ECO:0000256" key="1">
    <source>
        <dbReference type="ARBA" id="ARBA00001947"/>
    </source>
</evidence>
<dbReference type="Proteomes" id="UP001219934">
    <property type="component" value="Unassembled WGS sequence"/>
</dbReference>
<comment type="caution">
    <text evidence="21">The sequence shown here is derived from an EMBL/GenBank/DDBJ whole genome shotgun (WGS) entry which is preliminary data.</text>
</comment>
<dbReference type="EC" id="1.10.5.1" evidence="15"/>
<dbReference type="EMBL" id="JAPTMU010000013">
    <property type="protein sequence ID" value="KAJ4933275.1"/>
    <property type="molecule type" value="Genomic_DNA"/>
</dbReference>
<keyword evidence="12" id="KW-0560">Oxidoreductase</keyword>
<evidence type="ECO:0000256" key="5">
    <source>
        <dbReference type="ARBA" id="ARBA00011738"/>
    </source>
</evidence>
<dbReference type="GO" id="GO:0001512">
    <property type="term" value="F:dihydronicotinamide riboside quinone reductase activity"/>
    <property type="evidence" value="ECO:0007669"/>
    <property type="project" value="UniProtKB-EC"/>
</dbReference>
<evidence type="ECO:0000313" key="22">
    <source>
        <dbReference type="Proteomes" id="UP001219934"/>
    </source>
</evidence>
<keyword evidence="8" id="KW-0285">Flavoprotein</keyword>
<proteinExistence type="inferred from homology"/>
<evidence type="ECO:0000259" key="20">
    <source>
        <dbReference type="Pfam" id="PF02525"/>
    </source>
</evidence>
<evidence type="ECO:0000256" key="15">
    <source>
        <dbReference type="ARBA" id="ARBA00066401"/>
    </source>
</evidence>
<evidence type="ECO:0000256" key="4">
    <source>
        <dbReference type="ARBA" id="ARBA00006252"/>
    </source>
</evidence>
<evidence type="ECO:0000256" key="13">
    <source>
        <dbReference type="ARBA" id="ARBA00052759"/>
    </source>
</evidence>
<comment type="cofactor">
    <cofactor evidence="2">
        <name>FAD</name>
        <dbReference type="ChEBI" id="CHEBI:57692"/>
    </cofactor>
</comment>
<evidence type="ECO:0000256" key="12">
    <source>
        <dbReference type="ARBA" id="ARBA00023002"/>
    </source>
</evidence>
<protein>
    <recommendedName>
        <fullName evidence="16">Ribosyldihydronicotinamide dehydrogenase [quinone]</fullName>
        <ecNumber evidence="15">1.10.5.1</ecNumber>
    </recommendedName>
    <alternativeName>
        <fullName evidence="19">NRH dehydrogenase [quinone] 2</fullName>
    </alternativeName>
    <alternativeName>
        <fullName evidence="18">NRH:quinone oxidoreductase 2</fullName>
    </alternativeName>
    <alternativeName>
        <fullName evidence="17">Quinone reductase 2</fullName>
    </alternativeName>
</protein>
<evidence type="ECO:0000256" key="9">
    <source>
        <dbReference type="ARBA" id="ARBA00022723"/>
    </source>
</evidence>
<keyword evidence="7" id="KW-0597">Phosphoprotein</keyword>
<evidence type="ECO:0000256" key="10">
    <source>
        <dbReference type="ARBA" id="ARBA00022827"/>
    </source>
</evidence>
<feature type="domain" description="Flavodoxin-like fold" evidence="20">
    <location>
        <begin position="544"/>
        <end position="734"/>
    </location>
</feature>
<dbReference type="PANTHER" id="PTHR10204">
    <property type="entry name" value="NAD P H OXIDOREDUCTASE-RELATED"/>
    <property type="match status" value="1"/>
</dbReference>
<dbReference type="AlphaFoldDB" id="A0AAD6AWD0"/>
<dbReference type="SUPFAM" id="SSF52218">
    <property type="entry name" value="Flavoproteins"/>
    <property type="match status" value="3"/>
</dbReference>